<dbReference type="RefSeq" id="WP_007193071.1">
    <property type="nucleotide sequence ID" value="NZ_AFWV01000006.1"/>
</dbReference>
<keyword evidence="2" id="KW-1185">Reference proteome</keyword>
<dbReference type="EMBL" id="AFWV01000006">
    <property type="protein sequence ID" value="EGV18778.1"/>
    <property type="molecule type" value="Genomic_DNA"/>
</dbReference>
<gene>
    <name evidence="1" type="ORF">ThimaDRAFT_2196</name>
</gene>
<evidence type="ECO:0000313" key="2">
    <source>
        <dbReference type="Proteomes" id="UP000005459"/>
    </source>
</evidence>
<dbReference type="STRING" id="768671.ThimaDRAFT_2196"/>
<sequence>MATEDLNEVVFPEIACLLDLLSEHPAVAADGTLYGAVAVIKRMLCAAWEASEHLSEIAQQPS</sequence>
<proteinExistence type="predicted"/>
<reference evidence="1 2" key="1">
    <citation type="submission" date="2011-06" db="EMBL/GenBank/DDBJ databases">
        <title>The draft genome of Thiocapsa marina 5811.</title>
        <authorList>
            <consortium name="US DOE Joint Genome Institute (JGI-PGF)"/>
            <person name="Lucas S."/>
            <person name="Han J."/>
            <person name="Cheng J.-F."/>
            <person name="Goodwin L."/>
            <person name="Pitluck S."/>
            <person name="Peters L."/>
            <person name="Land M.L."/>
            <person name="Hauser L."/>
            <person name="Vogl K."/>
            <person name="Liu Z."/>
            <person name="Imhoff J."/>
            <person name="Thiel V."/>
            <person name="Frigaard N.-U."/>
            <person name="Bryant D."/>
            <person name="Woyke T.J."/>
        </authorList>
    </citation>
    <scope>NUCLEOTIDE SEQUENCE [LARGE SCALE GENOMIC DNA]</scope>
    <source>
        <strain evidence="1 2">5811</strain>
    </source>
</reference>
<accession>F9UAM6</accession>
<evidence type="ECO:0000313" key="1">
    <source>
        <dbReference type="EMBL" id="EGV18778.1"/>
    </source>
</evidence>
<dbReference type="Proteomes" id="UP000005459">
    <property type="component" value="Unassembled WGS sequence"/>
</dbReference>
<dbReference type="AlphaFoldDB" id="F9UAM6"/>
<organism evidence="1 2">
    <name type="scientific">Thiocapsa marina 5811</name>
    <dbReference type="NCBI Taxonomy" id="768671"/>
    <lineage>
        <taxon>Bacteria</taxon>
        <taxon>Pseudomonadati</taxon>
        <taxon>Pseudomonadota</taxon>
        <taxon>Gammaproteobacteria</taxon>
        <taxon>Chromatiales</taxon>
        <taxon>Chromatiaceae</taxon>
        <taxon>Thiocapsa</taxon>
    </lineage>
</organism>
<name>F9UAM6_9GAMM</name>
<protein>
    <submittedName>
        <fullName evidence="1">Uncharacterized protein</fullName>
    </submittedName>
</protein>